<organism evidence="2 3">
    <name type="scientific">Globodera pallida</name>
    <name type="common">Potato cyst nematode worm</name>
    <name type="synonym">Heterodera pallida</name>
    <dbReference type="NCBI Taxonomy" id="36090"/>
    <lineage>
        <taxon>Eukaryota</taxon>
        <taxon>Metazoa</taxon>
        <taxon>Ecdysozoa</taxon>
        <taxon>Nematoda</taxon>
        <taxon>Chromadorea</taxon>
        <taxon>Rhabditida</taxon>
        <taxon>Tylenchina</taxon>
        <taxon>Tylenchomorpha</taxon>
        <taxon>Tylenchoidea</taxon>
        <taxon>Heteroderidae</taxon>
        <taxon>Heteroderinae</taxon>
        <taxon>Globodera</taxon>
    </lineage>
</organism>
<feature type="region of interest" description="Disordered" evidence="1">
    <location>
        <begin position="10"/>
        <end position="40"/>
    </location>
</feature>
<proteinExistence type="predicted"/>
<evidence type="ECO:0000256" key="1">
    <source>
        <dbReference type="SAM" id="MobiDB-lite"/>
    </source>
</evidence>
<evidence type="ECO:0000313" key="2">
    <source>
        <dbReference type="Proteomes" id="UP000050741"/>
    </source>
</evidence>
<reference evidence="2" key="1">
    <citation type="submission" date="2014-05" db="EMBL/GenBank/DDBJ databases">
        <title>The genome and life-stage specific transcriptomes of Globodera pallida elucidate key aspects of plant parasitism by a cyst nematode.</title>
        <authorList>
            <person name="Cotton J.A."/>
            <person name="Lilley C.J."/>
            <person name="Jones L.M."/>
            <person name="Kikuchi T."/>
            <person name="Reid A.J."/>
            <person name="Thorpe P."/>
            <person name="Tsai I.J."/>
            <person name="Beasley H."/>
            <person name="Blok V."/>
            <person name="Cock P.J.A."/>
            <person name="Van den Akker S.E."/>
            <person name="Holroyd N."/>
            <person name="Hunt M."/>
            <person name="Mantelin S."/>
            <person name="Naghra H."/>
            <person name="Pain A."/>
            <person name="Palomares-Rius J.E."/>
            <person name="Zarowiecki M."/>
            <person name="Berriman M."/>
            <person name="Jones J.T."/>
            <person name="Urwin P.E."/>
        </authorList>
    </citation>
    <scope>NUCLEOTIDE SEQUENCE [LARGE SCALE GENOMIC DNA]</scope>
    <source>
        <strain evidence="2">Lindley</strain>
    </source>
</reference>
<sequence>MRWCCCYGTASASSSSSSIFEEEAVDGTSSPEGVAAVANGGKRLTKWKGLQAKLGGKRRRGDRQPQQQQQHKSKKGVVPLRPLGGATK</sequence>
<name>A0A183CS04_GLOPA</name>
<evidence type="ECO:0000313" key="3">
    <source>
        <dbReference type="WBParaSite" id="GPLIN_001566200"/>
    </source>
</evidence>
<protein>
    <submittedName>
        <fullName evidence="3">Uncharacterized protein</fullName>
    </submittedName>
</protein>
<feature type="region of interest" description="Disordered" evidence="1">
    <location>
        <begin position="53"/>
        <end position="88"/>
    </location>
</feature>
<accession>A0A183CS04</accession>
<dbReference type="AlphaFoldDB" id="A0A183CS04"/>
<keyword evidence="2" id="KW-1185">Reference proteome</keyword>
<reference evidence="3" key="2">
    <citation type="submission" date="2016-06" db="UniProtKB">
        <authorList>
            <consortium name="WormBaseParasite"/>
        </authorList>
    </citation>
    <scope>IDENTIFICATION</scope>
</reference>
<dbReference type="Proteomes" id="UP000050741">
    <property type="component" value="Unassembled WGS sequence"/>
</dbReference>
<dbReference type="WBParaSite" id="GPLIN_001566200">
    <property type="protein sequence ID" value="GPLIN_001566200"/>
    <property type="gene ID" value="GPLIN_001566200"/>
</dbReference>